<dbReference type="EMBL" id="WBKB01000005">
    <property type="protein sequence ID" value="KAB1642553.1"/>
    <property type="molecule type" value="Genomic_DNA"/>
</dbReference>
<organism evidence="8 9">
    <name type="scientific">Gulosibacter chungangensis</name>
    <dbReference type="NCBI Taxonomy" id="979746"/>
    <lineage>
        <taxon>Bacteria</taxon>
        <taxon>Bacillati</taxon>
        <taxon>Actinomycetota</taxon>
        <taxon>Actinomycetes</taxon>
        <taxon>Micrococcales</taxon>
        <taxon>Microbacteriaceae</taxon>
        <taxon>Gulosibacter</taxon>
    </lineage>
</organism>
<dbReference type="PIRSF" id="PIRSF035875">
    <property type="entry name" value="RNase_BN"/>
    <property type="match status" value="1"/>
</dbReference>
<dbReference type="Proteomes" id="UP000433493">
    <property type="component" value="Unassembled WGS sequence"/>
</dbReference>
<name>A0A7J5B9S4_9MICO</name>
<dbReference type="GO" id="GO:0005886">
    <property type="term" value="C:plasma membrane"/>
    <property type="evidence" value="ECO:0007669"/>
    <property type="project" value="UniProtKB-SubCell"/>
</dbReference>
<accession>A0A7J5B9S4</accession>
<dbReference type="PANTHER" id="PTHR30213:SF0">
    <property type="entry name" value="UPF0761 MEMBRANE PROTEIN YIHY"/>
    <property type="match status" value="1"/>
</dbReference>
<gene>
    <name evidence="8" type="ORF">F8O05_08745</name>
</gene>
<dbReference type="OrthoDB" id="9781030at2"/>
<proteinExistence type="predicted"/>
<protein>
    <submittedName>
        <fullName evidence="8">YihY/virulence factor BrkB family protein</fullName>
    </submittedName>
</protein>
<feature type="transmembrane region" description="Helical" evidence="7">
    <location>
        <begin position="153"/>
        <end position="173"/>
    </location>
</feature>
<evidence type="ECO:0000256" key="2">
    <source>
        <dbReference type="ARBA" id="ARBA00022475"/>
    </source>
</evidence>
<evidence type="ECO:0000256" key="7">
    <source>
        <dbReference type="SAM" id="Phobius"/>
    </source>
</evidence>
<feature type="transmembrane region" description="Helical" evidence="7">
    <location>
        <begin position="193"/>
        <end position="216"/>
    </location>
</feature>
<feature type="compositionally biased region" description="Basic and acidic residues" evidence="6">
    <location>
        <begin position="312"/>
        <end position="335"/>
    </location>
</feature>
<feature type="transmembrane region" description="Helical" evidence="7">
    <location>
        <begin position="52"/>
        <end position="70"/>
    </location>
</feature>
<dbReference type="InterPro" id="IPR017039">
    <property type="entry name" value="Virul_fac_BrkB"/>
</dbReference>
<evidence type="ECO:0000256" key="3">
    <source>
        <dbReference type="ARBA" id="ARBA00022692"/>
    </source>
</evidence>
<evidence type="ECO:0000256" key="4">
    <source>
        <dbReference type="ARBA" id="ARBA00022989"/>
    </source>
</evidence>
<keyword evidence="2" id="KW-1003">Cell membrane</keyword>
<feature type="transmembrane region" description="Helical" evidence="7">
    <location>
        <begin position="94"/>
        <end position="122"/>
    </location>
</feature>
<evidence type="ECO:0000313" key="9">
    <source>
        <dbReference type="Proteomes" id="UP000433493"/>
    </source>
</evidence>
<comment type="caution">
    <text evidence="8">The sequence shown here is derived from an EMBL/GenBank/DDBJ whole genome shotgun (WGS) entry which is preliminary data.</text>
</comment>
<reference evidence="8 9" key="1">
    <citation type="submission" date="2019-09" db="EMBL/GenBank/DDBJ databases">
        <title>Phylogeny of genus Pseudoclavibacter and closely related genus.</title>
        <authorList>
            <person name="Li Y."/>
        </authorList>
    </citation>
    <scope>NUCLEOTIDE SEQUENCE [LARGE SCALE GENOMIC DNA]</scope>
    <source>
        <strain evidence="8 9">KCTC 13959</strain>
    </source>
</reference>
<evidence type="ECO:0000256" key="1">
    <source>
        <dbReference type="ARBA" id="ARBA00004651"/>
    </source>
</evidence>
<evidence type="ECO:0000256" key="6">
    <source>
        <dbReference type="SAM" id="MobiDB-lite"/>
    </source>
</evidence>
<comment type="subcellular location">
    <subcellularLocation>
        <location evidence="1">Cell membrane</location>
        <topology evidence="1">Multi-pass membrane protein</topology>
    </subcellularLocation>
</comment>
<dbReference type="NCBIfam" id="TIGR00765">
    <property type="entry name" value="yihY_not_rbn"/>
    <property type="match status" value="1"/>
</dbReference>
<feature type="transmembrane region" description="Helical" evidence="7">
    <location>
        <begin position="263"/>
        <end position="285"/>
    </location>
</feature>
<evidence type="ECO:0000256" key="5">
    <source>
        <dbReference type="ARBA" id="ARBA00023136"/>
    </source>
</evidence>
<dbReference type="PANTHER" id="PTHR30213">
    <property type="entry name" value="INNER MEMBRANE PROTEIN YHJD"/>
    <property type="match status" value="1"/>
</dbReference>
<keyword evidence="5 7" id="KW-0472">Membrane</keyword>
<dbReference type="AlphaFoldDB" id="A0A7J5B9S4"/>
<sequence>MSSQDEQPPAATPSDTAATPKSSWLIVGRYAYREFLADGCLDLAAGLSFRSLLSLFPALIAIVAILSLFGQSPDALSSALEHASGLVTETTWTAVYPTVAAILTAPAPGTGLIAGLVVAMWSSSGYVRAFGRAMNRIYDTTEGRSFIKYYAQMYLWTVLLLVLGTISVSILVLSGPVAEAFGDAFGLAPLTLAIWNVVKWFILAGIVVFVVALLYYVTPNVKQPKFRWLSIGALLAIAVSVLATIGFVIYVANFANYNATYGALAGVIILLMWLYIINAILLFGAQLDSELERRRQLQAGIHAEYEIQLPPRDTRASDKRAARHAKDIEQARQIRESATSDAPDI</sequence>
<keyword evidence="3 7" id="KW-0812">Transmembrane</keyword>
<keyword evidence="9" id="KW-1185">Reference proteome</keyword>
<evidence type="ECO:0000313" key="8">
    <source>
        <dbReference type="EMBL" id="KAB1642553.1"/>
    </source>
</evidence>
<feature type="region of interest" description="Disordered" evidence="6">
    <location>
        <begin position="311"/>
        <end position="345"/>
    </location>
</feature>
<feature type="transmembrane region" description="Helical" evidence="7">
    <location>
        <begin position="228"/>
        <end position="251"/>
    </location>
</feature>
<keyword evidence="4 7" id="KW-1133">Transmembrane helix</keyword>
<dbReference type="Pfam" id="PF03631">
    <property type="entry name" value="Virul_fac_BrkB"/>
    <property type="match status" value="1"/>
</dbReference>
<feature type="compositionally biased region" description="Polar residues" evidence="6">
    <location>
        <begin position="336"/>
        <end position="345"/>
    </location>
</feature>
<dbReference type="RefSeq" id="WP_158052357.1">
    <property type="nucleotide sequence ID" value="NZ_WBKB01000005.1"/>
</dbReference>